<evidence type="ECO:0000256" key="2">
    <source>
        <dbReference type="ARBA" id="ARBA00022821"/>
    </source>
</evidence>
<evidence type="ECO:0008006" key="7">
    <source>
        <dbReference type="Google" id="ProtNLM"/>
    </source>
</evidence>
<keyword evidence="6" id="KW-1185">Reference proteome</keyword>
<dbReference type="InterPro" id="IPR027417">
    <property type="entry name" value="P-loop_NTPase"/>
</dbReference>
<dbReference type="Pfam" id="PF23598">
    <property type="entry name" value="LRR_14"/>
    <property type="match status" value="1"/>
</dbReference>
<dbReference type="PANTHER" id="PTHR36766:SF63">
    <property type="entry name" value="NB-ARC DOMAIN-CONTAINING PROTEIN"/>
    <property type="match status" value="1"/>
</dbReference>
<organism evidence="5 6">
    <name type="scientific">Turnera subulata</name>
    <dbReference type="NCBI Taxonomy" id="218843"/>
    <lineage>
        <taxon>Eukaryota</taxon>
        <taxon>Viridiplantae</taxon>
        <taxon>Streptophyta</taxon>
        <taxon>Embryophyta</taxon>
        <taxon>Tracheophyta</taxon>
        <taxon>Spermatophyta</taxon>
        <taxon>Magnoliopsida</taxon>
        <taxon>eudicotyledons</taxon>
        <taxon>Gunneridae</taxon>
        <taxon>Pentapetalae</taxon>
        <taxon>rosids</taxon>
        <taxon>fabids</taxon>
        <taxon>Malpighiales</taxon>
        <taxon>Passifloraceae</taxon>
        <taxon>Turnera</taxon>
    </lineage>
</organism>
<name>A0A9Q0JEQ8_9ROSI</name>
<dbReference type="FunFam" id="1.10.10.10:FF:000322">
    <property type="entry name" value="Probable disease resistance protein At1g63360"/>
    <property type="match status" value="1"/>
</dbReference>
<comment type="caution">
    <text evidence="5">The sequence shown here is derived from an EMBL/GenBank/DDBJ whole genome shotgun (WGS) entry which is preliminary data.</text>
</comment>
<dbReference type="GO" id="GO:0006952">
    <property type="term" value="P:defense response"/>
    <property type="evidence" value="ECO:0007669"/>
    <property type="project" value="UniProtKB-KW"/>
</dbReference>
<evidence type="ECO:0000313" key="6">
    <source>
        <dbReference type="Proteomes" id="UP001141552"/>
    </source>
</evidence>
<keyword evidence="2" id="KW-0611">Plant defense</keyword>
<dbReference type="Proteomes" id="UP001141552">
    <property type="component" value="Unassembled WGS sequence"/>
</dbReference>
<dbReference type="OrthoDB" id="1060944at2759"/>
<dbReference type="PANTHER" id="PTHR36766">
    <property type="entry name" value="PLANT BROAD-SPECTRUM MILDEW RESISTANCE PROTEIN RPW8"/>
    <property type="match status" value="1"/>
</dbReference>
<dbReference type="Gene3D" id="1.10.8.430">
    <property type="entry name" value="Helical domain of apoptotic protease-activating factors"/>
    <property type="match status" value="1"/>
</dbReference>
<dbReference type="SUPFAM" id="SSF52540">
    <property type="entry name" value="P-loop containing nucleoside triphosphate hydrolases"/>
    <property type="match status" value="1"/>
</dbReference>
<gene>
    <name evidence="5" type="ORF">Tsubulata_046244</name>
</gene>
<dbReference type="Pfam" id="PF23559">
    <property type="entry name" value="WHD_DRP"/>
    <property type="match status" value="1"/>
</dbReference>
<dbReference type="InterPro" id="IPR032675">
    <property type="entry name" value="LRR_dom_sf"/>
</dbReference>
<reference evidence="5" key="1">
    <citation type="submission" date="2022-02" db="EMBL/GenBank/DDBJ databases">
        <authorList>
            <person name="Henning P.M."/>
            <person name="McCubbin A.G."/>
            <person name="Shore J.S."/>
        </authorList>
    </citation>
    <scope>NUCLEOTIDE SEQUENCE</scope>
    <source>
        <strain evidence="5">F60SS</strain>
        <tissue evidence="5">Leaves</tissue>
    </source>
</reference>
<dbReference type="SUPFAM" id="SSF52058">
    <property type="entry name" value="L domain-like"/>
    <property type="match status" value="1"/>
</dbReference>
<keyword evidence="1" id="KW-0677">Repeat</keyword>
<dbReference type="EMBL" id="JAKUCV010003150">
    <property type="protein sequence ID" value="KAJ4839986.1"/>
    <property type="molecule type" value="Genomic_DNA"/>
</dbReference>
<protein>
    <recommendedName>
        <fullName evidence="7">NB-ARC domain-containing protein</fullName>
    </recommendedName>
</protein>
<dbReference type="AlphaFoldDB" id="A0A9Q0JEQ8"/>
<dbReference type="InterPro" id="IPR036388">
    <property type="entry name" value="WH-like_DNA-bd_sf"/>
</dbReference>
<dbReference type="Gene3D" id="3.80.10.10">
    <property type="entry name" value="Ribonuclease Inhibitor"/>
    <property type="match status" value="1"/>
</dbReference>
<sequence>MEENDAWKLFRMKAFPRNASTCSCPTELEELAKDVVGKCQGLPLAVVSLGGLFSTKHSGMEWKTIYNGLNWELSNNSTFQPIKNYEIERERLARFWMAEGFIENVNGMRLEEVADRYLGDLISQCLLQVVGVDGYGQPRKCKMHDMLRELALLKSKEEKFCGIYGGEGIGTRPEEGLTRRLSIQASRAEIKPWKGTFNSHHIVTLFNLSYLNLGGTRIKKLPESIGRLYNLETSSLYGSQVEGLPDGIVNLKNLRLTNDPLSHLEALPSLRSLYLDTAYEELHLEFKNSFRSLEVLRIYHCHNLQSITIAEGVMPGLKEFVIDNCEMLKEVPSGNEYLTKLQELCLSNVSEDVIIKRIEEPSGVDRPNVQHIPKIIYQYKTSSGRWSSRNLSFSFVDTTGFLLNSLSFFSI</sequence>
<dbReference type="InterPro" id="IPR058922">
    <property type="entry name" value="WHD_DRP"/>
</dbReference>
<evidence type="ECO:0000313" key="5">
    <source>
        <dbReference type="EMBL" id="KAJ4839986.1"/>
    </source>
</evidence>
<dbReference type="InterPro" id="IPR055414">
    <property type="entry name" value="LRR_R13L4/SHOC2-like"/>
</dbReference>
<dbReference type="GO" id="GO:0043531">
    <property type="term" value="F:ADP binding"/>
    <property type="evidence" value="ECO:0007669"/>
    <property type="project" value="InterPro"/>
</dbReference>
<proteinExistence type="predicted"/>
<dbReference type="Gene3D" id="1.10.10.10">
    <property type="entry name" value="Winged helix-like DNA-binding domain superfamily/Winged helix DNA-binding domain"/>
    <property type="match status" value="1"/>
</dbReference>
<accession>A0A9Q0JEQ8</accession>
<evidence type="ECO:0000259" key="4">
    <source>
        <dbReference type="Pfam" id="PF23598"/>
    </source>
</evidence>
<evidence type="ECO:0000256" key="1">
    <source>
        <dbReference type="ARBA" id="ARBA00022737"/>
    </source>
</evidence>
<reference evidence="5" key="2">
    <citation type="journal article" date="2023" name="Plants (Basel)">
        <title>Annotation of the Turnera subulata (Passifloraceae) Draft Genome Reveals the S-Locus Evolved after the Divergence of Turneroideae from Passifloroideae in a Stepwise Manner.</title>
        <authorList>
            <person name="Henning P.M."/>
            <person name="Roalson E.H."/>
            <person name="Mir W."/>
            <person name="McCubbin A.G."/>
            <person name="Shore J.S."/>
        </authorList>
    </citation>
    <scope>NUCLEOTIDE SEQUENCE</scope>
    <source>
        <strain evidence="5">F60SS</strain>
    </source>
</reference>
<evidence type="ECO:0000259" key="3">
    <source>
        <dbReference type="Pfam" id="PF23559"/>
    </source>
</evidence>
<feature type="domain" description="Disease resistance R13L4/SHOC-2-like LRR" evidence="4">
    <location>
        <begin position="196"/>
        <end position="255"/>
    </location>
</feature>
<dbReference type="InterPro" id="IPR042197">
    <property type="entry name" value="Apaf_helical"/>
</dbReference>
<feature type="domain" description="Disease resistance protein winged helix" evidence="3">
    <location>
        <begin position="83"/>
        <end position="151"/>
    </location>
</feature>